<evidence type="ECO:0000313" key="3">
    <source>
        <dbReference type="EMBL" id="KAK3789155.1"/>
    </source>
</evidence>
<dbReference type="Proteomes" id="UP001283361">
    <property type="component" value="Unassembled WGS sequence"/>
</dbReference>
<protein>
    <submittedName>
        <fullName evidence="3">Uncharacterized protein</fullName>
    </submittedName>
</protein>
<feature type="region of interest" description="Disordered" evidence="2">
    <location>
        <begin position="164"/>
        <end position="263"/>
    </location>
</feature>
<evidence type="ECO:0000256" key="2">
    <source>
        <dbReference type="SAM" id="MobiDB-lite"/>
    </source>
</evidence>
<gene>
    <name evidence="3" type="ORF">RRG08_001548</name>
</gene>
<dbReference type="GO" id="GO:0035650">
    <property type="term" value="F:AP-1 adaptor complex binding"/>
    <property type="evidence" value="ECO:0007669"/>
    <property type="project" value="InterPro"/>
</dbReference>
<dbReference type="Pfam" id="PF15745">
    <property type="entry name" value="AP1AR"/>
    <property type="match status" value="1"/>
</dbReference>
<keyword evidence="4" id="KW-1185">Reference proteome</keyword>
<dbReference type="PANTHER" id="PTHR34529">
    <property type="entry name" value="AP-1 COMPLEX-ASSOCIATED REGULATORY PROTEIN"/>
    <property type="match status" value="1"/>
</dbReference>
<feature type="coiled-coil region" evidence="1">
    <location>
        <begin position="82"/>
        <end position="126"/>
    </location>
</feature>
<evidence type="ECO:0000313" key="4">
    <source>
        <dbReference type="Proteomes" id="UP001283361"/>
    </source>
</evidence>
<dbReference type="GO" id="GO:2000146">
    <property type="term" value="P:negative regulation of cell motility"/>
    <property type="evidence" value="ECO:0007669"/>
    <property type="project" value="InterPro"/>
</dbReference>
<organism evidence="3 4">
    <name type="scientific">Elysia crispata</name>
    <name type="common">lettuce slug</name>
    <dbReference type="NCBI Taxonomy" id="231223"/>
    <lineage>
        <taxon>Eukaryota</taxon>
        <taxon>Metazoa</taxon>
        <taxon>Spiralia</taxon>
        <taxon>Lophotrochozoa</taxon>
        <taxon>Mollusca</taxon>
        <taxon>Gastropoda</taxon>
        <taxon>Heterobranchia</taxon>
        <taxon>Euthyneura</taxon>
        <taxon>Panpulmonata</taxon>
        <taxon>Sacoglossa</taxon>
        <taxon>Placobranchoidea</taxon>
        <taxon>Plakobranchidae</taxon>
        <taxon>Elysia</taxon>
    </lineage>
</organism>
<keyword evidence="1" id="KW-0175">Coiled coil</keyword>
<evidence type="ECO:0000256" key="1">
    <source>
        <dbReference type="SAM" id="Coils"/>
    </source>
</evidence>
<dbReference type="GO" id="GO:0048203">
    <property type="term" value="P:vesicle targeting, trans-Golgi to endosome"/>
    <property type="evidence" value="ECO:0007669"/>
    <property type="project" value="InterPro"/>
</dbReference>
<name>A0AAE1AJR3_9GAST</name>
<proteinExistence type="predicted"/>
<feature type="compositionally biased region" description="Acidic residues" evidence="2">
    <location>
        <begin position="234"/>
        <end position="244"/>
    </location>
</feature>
<feature type="compositionally biased region" description="Polar residues" evidence="2">
    <location>
        <begin position="221"/>
        <end position="230"/>
    </location>
</feature>
<dbReference type="PANTHER" id="PTHR34529:SF1">
    <property type="entry name" value="AP-1 COMPLEX-ASSOCIATED REGULATORY PROTEIN"/>
    <property type="match status" value="1"/>
</dbReference>
<dbReference type="GO" id="GO:0034315">
    <property type="term" value="P:regulation of Arp2/3 complex-mediated actin nucleation"/>
    <property type="evidence" value="ECO:0007669"/>
    <property type="project" value="InterPro"/>
</dbReference>
<sequence>MGNCIHRCFGVVDRRRKYLRAKYEEEHDFSIENYYLDDDDFENLMDEESSRSEMTRLLTDRERHLLNGKQFDALLLEQSGLDAQADAKLANQEQELEREEEAFYEAKREAARIARLNKEVENQARSNPAHNRSWANEEEWEIAGGEDDFEVFLANVKARSLATRSQVRNGSGDGHSSSSSNAPARDKTEASSIDMEWDHEAGMSPYRKPKPGAHLSEDSVSKQSTASPMHSSDLEWDPDFVSADDNERLQLISPATRRQAANR</sequence>
<dbReference type="AlphaFoldDB" id="A0AAE1AJR3"/>
<accession>A0AAE1AJR3</accession>
<comment type="caution">
    <text evidence="3">The sequence shown here is derived from an EMBL/GenBank/DDBJ whole genome shotgun (WGS) entry which is preliminary data.</text>
</comment>
<dbReference type="GO" id="GO:1900025">
    <property type="term" value="P:negative regulation of substrate adhesion-dependent cell spreading"/>
    <property type="evidence" value="ECO:0007669"/>
    <property type="project" value="InterPro"/>
</dbReference>
<dbReference type="InterPro" id="IPR031483">
    <property type="entry name" value="AP1AR"/>
</dbReference>
<dbReference type="GO" id="GO:0005829">
    <property type="term" value="C:cytosol"/>
    <property type="evidence" value="ECO:0007669"/>
    <property type="project" value="GOC"/>
</dbReference>
<reference evidence="3" key="1">
    <citation type="journal article" date="2023" name="G3 (Bethesda)">
        <title>A reference genome for the long-term kleptoplast-retaining sea slug Elysia crispata morphotype clarki.</title>
        <authorList>
            <person name="Eastman K.E."/>
            <person name="Pendleton A.L."/>
            <person name="Shaikh M.A."/>
            <person name="Suttiyut T."/>
            <person name="Ogas R."/>
            <person name="Tomko P."/>
            <person name="Gavelis G."/>
            <person name="Widhalm J.R."/>
            <person name="Wisecaver J.H."/>
        </authorList>
    </citation>
    <scope>NUCLEOTIDE SEQUENCE</scope>
    <source>
        <strain evidence="3">ECLA1</strain>
    </source>
</reference>
<dbReference type="EMBL" id="JAWDGP010001678">
    <property type="protein sequence ID" value="KAK3789155.1"/>
    <property type="molecule type" value="Genomic_DNA"/>
</dbReference>